<gene>
    <name evidence="3" type="ORF">NEPTK9_000835</name>
</gene>
<dbReference type="InterPro" id="IPR041657">
    <property type="entry name" value="HTH_17"/>
</dbReference>
<dbReference type="InterPro" id="IPR002178">
    <property type="entry name" value="PTS_EIIA_type-2_dom"/>
</dbReference>
<name>A0ABS0AZF2_9BACT</name>
<dbReference type="Proteomes" id="UP001194714">
    <property type="component" value="Unassembled WGS sequence"/>
</dbReference>
<dbReference type="Pfam" id="PF00359">
    <property type="entry name" value="PTS_EIIA_2"/>
    <property type="match status" value="1"/>
</dbReference>
<feature type="domain" description="PTS EIIA type-2" evidence="2">
    <location>
        <begin position="92"/>
        <end position="235"/>
    </location>
</feature>
<dbReference type="EMBL" id="JAAEJV010000017">
    <property type="protein sequence ID" value="MBF5059325.1"/>
    <property type="molecule type" value="Genomic_DNA"/>
</dbReference>
<dbReference type="RefSeq" id="WP_194847629.1">
    <property type="nucleotide sequence ID" value="NZ_JAAEJV010000017.1"/>
</dbReference>
<dbReference type="PROSITE" id="PS51094">
    <property type="entry name" value="PTS_EIIA_TYPE_2"/>
    <property type="match status" value="1"/>
</dbReference>
<dbReference type="Gene3D" id="3.40.930.10">
    <property type="entry name" value="Mannitol-specific EII, Chain A"/>
    <property type="match status" value="1"/>
</dbReference>
<evidence type="ECO:0000259" key="2">
    <source>
        <dbReference type="PROSITE" id="PS51094"/>
    </source>
</evidence>
<dbReference type="InterPro" id="IPR051541">
    <property type="entry name" value="PTS_SugarTrans_NitroReg"/>
</dbReference>
<evidence type="ECO:0000313" key="3">
    <source>
        <dbReference type="EMBL" id="MBF5059325.1"/>
    </source>
</evidence>
<dbReference type="InterPro" id="IPR010093">
    <property type="entry name" value="SinI_DNA-bd"/>
</dbReference>
<keyword evidence="4" id="KW-1185">Reference proteome</keyword>
<dbReference type="NCBIfam" id="TIGR01764">
    <property type="entry name" value="excise"/>
    <property type="match status" value="1"/>
</dbReference>
<evidence type="ECO:0000313" key="4">
    <source>
        <dbReference type="Proteomes" id="UP001194714"/>
    </source>
</evidence>
<comment type="caution">
    <text evidence="3">The sequence shown here is derived from an EMBL/GenBank/DDBJ whole genome shotgun (WGS) entry which is preliminary data.</text>
</comment>
<dbReference type="InterPro" id="IPR009061">
    <property type="entry name" value="DNA-bd_dom_put_sf"/>
</dbReference>
<dbReference type="PANTHER" id="PTHR47738:SF1">
    <property type="entry name" value="NITROGEN REGULATORY PROTEIN"/>
    <property type="match status" value="1"/>
</dbReference>
<evidence type="ECO:0000256" key="1">
    <source>
        <dbReference type="ARBA" id="ARBA00007034"/>
    </source>
</evidence>
<dbReference type="InterPro" id="IPR016152">
    <property type="entry name" value="PTrfase/Anion_transptr"/>
</dbReference>
<accession>A0ABS0AZF2</accession>
<dbReference type="SUPFAM" id="SSF55804">
    <property type="entry name" value="Phoshotransferase/anion transport protein"/>
    <property type="match status" value="1"/>
</dbReference>
<protein>
    <recommendedName>
        <fullName evidence="2">PTS EIIA type-2 domain-containing protein</fullName>
    </recommendedName>
</protein>
<sequence>MDLKIKDVAELLNVSETTIRRWLAEGKIPAYRLHHQYRFSKQEIQDWMLSCRLQNETGNFLPSEEEQIFPAKEVEEESQDSKKGMQQFSLFRAIHQGAVLTDIQATEKEALVRETMSRVSEKLEIDPLVISDLLLDRERLMPTGLSNGIAVPHTRDFILEGPKDIVVVVFPKEPVDWGALDEKPIHTLFFLFACSDKRHLHLLAKLAHLSSQDEALELFHSKPDKKELLEYIRDWESRVGAK</sequence>
<reference evidence="3 4" key="1">
    <citation type="submission" date="2020-01" db="EMBL/GenBank/DDBJ databases">
        <title>Draft genome sequence of Cand. Neptunochlamydia vexilliferae K9.</title>
        <authorList>
            <person name="Schulz F."/>
            <person name="Koestlbacher S."/>
            <person name="Wascher F."/>
            <person name="Pizzetti I."/>
            <person name="Horn M."/>
        </authorList>
    </citation>
    <scope>NUCLEOTIDE SEQUENCE [LARGE SCALE GENOMIC DNA]</scope>
    <source>
        <strain evidence="3 4">K9</strain>
    </source>
</reference>
<dbReference type="SUPFAM" id="SSF46955">
    <property type="entry name" value="Putative DNA-binding domain"/>
    <property type="match status" value="1"/>
</dbReference>
<dbReference type="Pfam" id="PF12728">
    <property type="entry name" value="HTH_17"/>
    <property type="match status" value="1"/>
</dbReference>
<organism evidence="3 4">
    <name type="scientific">Candidatus Neptunichlamydia vexilliferae</name>
    <dbReference type="NCBI Taxonomy" id="1651774"/>
    <lineage>
        <taxon>Bacteria</taxon>
        <taxon>Pseudomonadati</taxon>
        <taxon>Chlamydiota</taxon>
        <taxon>Chlamydiia</taxon>
        <taxon>Parachlamydiales</taxon>
        <taxon>Simkaniaceae</taxon>
        <taxon>Candidatus Neptunichlamydia</taxon>
    </lineage>
</organism>
<dbReference type="Gene3D" id="1.10.1660.10">
    <property type="match status" value="1"/>
</dbReference>
<comment type="similarity">
    <text evidence="1">Belongs to the EUO family.</text>
</comment>
<proteinExistence type="inferred from homology"/>
<dbReference type="PANTHER" id="PTHR47738">
    <property type="entry name" value="PTS SYSTEM FRUCTOSE-LIKE EIIA COMPONENT-RELATED"/>
    <property type="match status" value="1"/>
</dbReference>